<keyword evidence="4" id="KW-1185">Reference proteome</keyword>
<name>A0ABP3CW37_9PSEU</name>
<dbReference type="InterPro" id="IPR024983">
    <property type="entry name" value="CHAT_dom"/>
</dbReference>
<accession>A0ABP3CW37</accession>
<comment type="caution">
    <text evidence="3">The sequence shown here is derived from an EMBL/GenBank/DDBJ whole genome shotgun (WGS) entry which is preliminary data.</text>
</comment>
<dbReference type="InterPro" id="IPR011990">
    <property type="entry name" value="TPR-like_helical_dom_sf"/>
</dbReference>
<dbReference type="Proteomes" id="UP001500416">
    <property type="component" value="Unassembled WGS sequence"/>
</dbReference>
<protein>
    <recommendedName>
        <fullName evidence="2">CHAT domain-containing protein</fullName>
    </recommendedName>
</protein>
<dbReference type="EMBL" id="BAAABU010000002">
    <property type="protein sequence ID" value="GAA0216874.1"/>
    <property type="molecule type" value="Genomic_DNA"/>
</dbReference>
<reference evidence="4" key="1">
    <citation type="journal article" date="2019" name="Int. J. Syst. Evol. Microbiol.">
        <title>The Global Catalogue of Microorganisms (GCM) 10K type strain sequencing project: providing services to taxonomists for standard genome sequencing and annotation.</title>
        <authorList>
            <consortium name="The Broad Institute Genomics Platform"/>
            <consortium name="The Broad Institute Genome Sequencing Center for Infectious Disease"/>
            <person name="Wu L."/>
            <person name="Ma J."/>
        </authorList>
    </citation>
    <scope>NUCLEOTIDE SEQUENCE [LARGE SCALE GENOMIC DNA]</scope>
    <source>
        <strain evidence="4">JCM 3380</strain>
    </source>
</reference>
<dbReference type="SUPFAM" id="SSF48452">
    <property type="entry name" value="TPR-like"/>
    <property type="match status" value="1"/>
</dbReference>
<gene>
    <name evidence="3" type="ORF">GCM10010492_13380</name>
</gene>
<proteinExistence type="predicted"/>
<dbReference type="RefSeq" id="WP_343932732.1">
    <property type="nucleotide sequence ID" value="NZ_BAAABU010000002.1"/>
</dbReference>
<evidence type="ECO:0000313" key="3">
    <source>
        <dbReference type="EMBL" id="GAA0216874.1"/>
    </source>
</evidence>
<evidence type="ECO:0000256" key="1">
    <source>
        <dbReference type="SAM" id="MobiDB-lite"/>
    </source>
</evidence>
<feature type="compositionally biased region" description="Gly residues" evidence="1">
    <location>
        <begin position="599"/>
        <end position="612"/>
    </location>
</feature>
<dbReference type="Pfam" id="PF12770">
    <property type="entry name" value="CHAT"/>
    <property type="match status" value="1"/>
</dbReference>
<feature type="compositionally biased region" description="Low complexity" evidence="1">
    <location>
        <begin position="584"/>
        <end position="598"/>
    </location>
</feature>
<evidence type="ECO:0000313" key="4">
    <source>
        <dbReference type="Proteomes" id="UP001500416"/>
    </source>
</evidence>
<evidence type="ECO:0000259" key="2">
    <source>
        <dbReference type="Pfam" id="PF12770"/>
    </source>
</evidence>
<feature type="region of interest" description="Disordered" evidence="1">
    <location>
        <begin position="565"/>
        <end position="612"/>
    </location>
</feature>
<organism evidence="3 4">
    <name type="scientific">Saccharothrix mutabilis subsp. mutabilis</name>
    <dbReference type="NCBI Taxonomy" id="66855"/>
    <lineage>
        <taxon>Bacteria</taxon>
        <taxon>Bacillati</taxon>
        <taxon>Actinomycetota</taxon>
        <taxon>Actinomycetes</taxon>
        <taxon>Pseudonocardiales</taxon>
        <taxon>Pseudonocardiaceae</taxon>
        <taxon>Saccharothrix</taxon>
    </lineage>
</organism>
<sequence length="953" mass="100623">MGIEDVLARCRATADRAAAGGVGPAEVATLVADLATLPADHPERSRLAVTAVLALTKGGGAAPAQVGGYLNDLLELVDHVPATLVAWPQVRASARAQHFMHSAVHGIPIDLPAAERELAELAEAMWDVPRVKLLVESAKRVIGTVAAGHEGDGRAMAQMLDSLGPQFDKLGDDPGVRGMRSFMEVAQRAMVAQQSGDLDEVMAAFREMQRVSADLPADTGIHEVLAQTSAELDVLMSSLRGQAPGGDDPVATADDIARSLADDDAPLAERVRARLLAASALMRGGEETDLARVDAAVDQYRAALAMGRDHAQYEFALTGLAVALYRRSEVAGTTDGLDEAEELLTRALELFGGPRHRQWSMANGLLANIRQRLGDLAASGEFGLAAQRSYAWRALLEPDPADARLAIKDAVHDAVELARTCLRANNIADALRALDTCRGLMLFAEVELRDVREKLVAAGRADLAERWVHEGRDSEGLRREVVAALVDAGATRNLLDPPSLADIRRALADSGADALVYLVPGSGLAPGVAVIAPREGPPAYMALQHLVVEGDADIERYLTALAHRSRAGEPNRTMPTLETETETETGTGAGAASAEPGSAGAGSGSAGAGSGSAGAEGFAREIAAESGPSFGDSVDALCGWAWRAAMGPLLERYFARTAAGRVPRIVLIPMGDLARVPWQAARRPDGTYAVELAAFSQAVSARLFCDNAARRPVRPGSTGLVVGDPDTEGAAVALHAAREEAHAVRQAFYRSARYVGRRPDGSTSPSGRGTAAEVREWLADTAPHAGGTLHLACHGSYTTKDGKATAALLLAPDEPGGAPGELGTDEIVRVLRAVPERRIGLVVMAACHTGRSIHGYDEAYSLGTAFLAGGVRTVLSTHWAIPDKATSALMYVFHHHLREDRMAPWEALRAAQMWMLRPDREPPPGMPERLRSVTAGHDHAHVVAWAGFVHGGR</sequence>
<dbReference type="Gene3D" id="1.25.40.10">
    <property type="entry name" value="Tetratricopeptide repeat domain"/>
    <property type="match status" value="1"/>
</dbReference>
<feature type="domain" description="CHAT" evidence="2">
    <location>
        <begin position="637"/>
        <end position="952"/>
    </location>
</feature>